<evidence type="ECO:0000313" key="1">
    <source>
        <dbReference type="EMBL" id="MBB3021943.1"/>
    </source>
</evidence>
<dbReference type="Proteomes" id="UP000568050">
    <property type="component" value="Unassembled WGS sequence"/>
</dbReference>
<dbReference type="InterPro" id="IPR010281">
    <property type="entry name" value="DUF885"/>
</dbReference>
<keyword evidence="2" id="KW-1185">Reference proteome</keyword>
<accession>A0A839QNA0</accession>
<dbReference type="EMBL" id="JACHWP010000001">
    <property type="protein sequence ID" value="MBB3021943.1"/>
    <property type="molecule type" value="Genomic_DNA"/>
</dbReference>
<sequence>MTHTIPSTPSAIDRIADSYVEKATALNPLLASGLGVPGHDRDMPDLSPAGLDAEADLARTTLADLDDAEAAARDAGEELSQNDRLTLAAMRERLGLDLEMHEKLIPHSQVNNITSPIQGLRAVFDQMPTTGDTDAEAVENWDVIRERLTRIPAALEGFAESLRFAADKGVLSAQRQLRIGAEEARGFAAADGFFAQLITQAPSSDEQLAAGLRDAADQARGAYAQLADVLDELHPSAPEADAVGEDAYRLHSRAYIGAEIDLEDTYRWGVRELLGILEEQRQIAARINEHYGNGGGDDVDAAYASLNEDEAWLVHGSDNLKAWMQEKSDAAVAALADEHFDIPEQLHTLECMIATTGSGGIYYTPPSEDLTSRPGRMWWDVPEGVTAFHTWKETTTVYHEGVPGHHLQLGTQTMQAGLGRLNRWRALMCWISGYGEGWALYAERLMDELGFLAEDAERLGMLSEQRMRAGRVVLDIGLHTGRPVPEEFGGGEWTYEKAWEFMTEFWGLGEEHRRFELHRYLGWPGQAPSYKVGQRVWERLRAESPLPSRQFHDRTLALGALPLSILEDAVKEMR</sequence>
<organism evidence="1 2">
    <name type="scientific">Helcobacillus massiliensis</name>
    <dbReference type="NCBI Taxonomy" id="521392"/>
    <lineage>
        <taxon>Bacteria</taxon>
        <taxon>Bacillati</taxon>
        <taxon>Actinomycetota</taxon>
        <taxon>Actinomycetes</taxon>
        <taxon>Micrococcales</taxon>
        <taxon>Dermabacteraceae</taxon>
        <taxon>Helcobacillus</taxon>
    </lineage>
</organism>
<gene>
    <name evidence="1" type="ORF">FHX50_000191</name>
</gene>
<name>A0A839QNA0_9MICO</name>
<comment type="caution">
    <text evidence="1">The sequence shown here is derived from an EMBL/GenBank/DDBJ whole genome shotgun (WGS) entry which is preliminary data.</text>
</comment>
<evidence type="ECO:0000313" key="2">
    <source>
        <dbReference type="Proteomes" id="UP000568050"/>
    </source>
</evidence>
<dbReference type="AlphaFoldDB" id="A0A839QNA0"/>
<dbReference type="RefSeq" id="WP_183373611.1">
    <property type="nucleotide sequence ID" value="NZ_CBCSFZ010000003.1"/>
</dbReference>
<proteinExistence type="predicted"/>
<dbReference type="PANTHER" id="PTHR33361">
    <property type="entry name" value="GLR0591 PROTEIN"/>
    <property type="match status" value="1"/>
</dbReference>
<dbReference type="PANTHER" id="PTHR33361:SF2">
    <property type="entry name" value="DUF885 DOMAIN-CONTAINING PROTEIN"/>
    <property type="match status" value="1"/>
</dbReference>
<protein>
    <submittedName>
        <fullName evidence="1">Uncharacterized protein (DUF885 family)</fullName>
    </submittedName>
</protein>
<reference evidence="1 2" key="1">
    <citation type="submission" date="2020-08" db="EMBL/GenBank/DDBJ databases">
        <title>Sequencing the genomes of 1000 actinobacteria strains.</title>
        <authorList>
            <person name="Klenk H.-P."/>
        </authorList>
    </citation>
    <scope>NUCLEOTIDE SEQUENCE [LARGE SCALE GENOMIC DNA]</scope>
    <source>
        <strain evidence="1 2">DSM 23040</strain>
    </source>
</reference>
<dbReference type="Pfam" id="PF05960">
    <property type="entry name" value="DUF885"/>
    <property type="match status" value="1"/>
</dbReference>